<sequence length="59" mass="6726">MAETEVYQYEHGEPVAKRVRKGTLLLQKKMQRLCEEVASESKAVQDFLAAVGHCIRIHV</sequence>
<accession>A0A9D3YH07</accession>
<proteinExistence type="predicted"/>
<gene>
    <name evidence="1" type="ORF">DPMN_075546</name>
</gene>
<reference evidence="1" key="1">
    <citation type="journal article" date="2019" name="bioRxiv">
        <title>The Genome of the Zebra Mussel, Dreissena polymorpha: A Resource for Invasive Species Research.</title>
        <authorList>
            <person name="McCartney M.A."/>
            <person name="Auch B."/>
            <person name="Kono T."/>
            <person name="Mallez S."/>
            <person name="Zhang Y."/>
            <person name="Obille A."/>
            <person name="Becker A."/>
            <person name="Abrahante J.E."/>
            <person name="Garbe J."/>
            <person name="Badalamenti J.P."/>
            <person name="Herman A."/>
            <person name="Mangelson H."/>
            <person name="Liachko I."/>
            <person name="Sullivan S."/>
            <person name="Sone E.D."/>
            <person name="Koren S."/>
            <person name="Silverstein K.A.T."/>
            <person name="Beckman K.B."/>
            <person name="Gohl D.M."/>
        </authorList>
    </citation>
    <scope>NUCLEOTIDE SEQUENCE</scope>
    <source>
        <strain evidence="1">Duluth1</strain>
        <tissue evidence="1">Whole animal</tissue>
    </source>
</reference>
<evidence type="ECO:0000313" key="1">
    <source>
        <dbReference type="EMBL" id="KAH3700567.1"/>
    </source>
</evidence>
<organism evidence="1 2">
    <name type="scientific">Dreissena polymorpha</name>
    <name type="common">Zebra mussel</name>
    <name type="synonym">Mytilus polymorpha</name>
    <dbReference type="NCBI Taxonomy" id="45954"/>
    <lineage>
        <taxon>Eukaryota</taxon>
        <taxon>Metazoa</taxon>
        <taxon>Spiralia</taxon>
        <taxon>Lophotrochozoa</taxon>
        <taxon>Mollusca</taxon>
        <taxon>Bivalvia</taxon>
        <taxon>Autobranchia</taxon>
        <taxon>Heteroconchia</taxon>
        <taxon>Euheterodonta</taxon>
        <taxon>Imparidentia</taxon>
        <taxon>Neoheterodontei</taxon>
        <taxon>Myida</taxon>
        <taxon>Dreissenoidea</taxon>
        <taxon>Dreissenidae</taxon>
        <taxon>Dreissena</taxon>
    </lineage>
</organism>
<dbReference type="EMBL" id="JAIWYP010000015">
    <property type="protein sequence ID" value="KAH3700567.1"/>
    <property type="molecule type" value="Genomic_DNA"/>
</dbReference>
<name>A0A9D3YH07_DREPO</name>
<reference evidence="1" key="2">
    <citation type="submission" date="2020-11" db="EMBL/GenBank/DDBJ databases">
        <authorList>
            <person name="McCartney M.A."/>
            <person name="Auch B."/>
            <person name="Kono T."/>
            <person name="Mallez S."/>
            <person name="Becker A."/>
            <person name="Gohl D.M."/>
            <person name="Silverstein K.A.T."/>
            <person name="Koren S."/>
            <person name="Bechman K.B."/>
            <person name="Herman A."/>
            <person name="Abrahante J.E."/>
            <person name="Garbe J."/>
        </authorList>
    </citation>
    <scope>NUCLEOTIDE SEQUENCE</scope>
    <source>
        <strain evidence="1">Duluth1</strain>
        <tissue evidence="1">Whole animal</tissue>
    </source>
</reference>
<comment type="caution">
    <text evidence="1">The sequence shown here is derived from an EMBL/GenBank/DDBJ whole genome shotgun (WGS) entry which is preliminary data.</text>
</comment>
<protein>
    <submittedName>
        <fullName evidence="1">Uncharacterized protein</fullName>
    </submittedName>
</protein>
<dbReference type="AlphaFoldDB" id="A0A9D3YH07"/>
<dbReference type="Proteomes" id="UP000828390">
    <property type="component" value="Unassembled WGS sequence"/>
</dbReference>
<keyword evidence="2" id="KW-1185">Reference proteome</keyword>
<evidence type="ECO:0000313" key="2">
    <source>
        <dbReference type="Proteomes" id="UP000828390"/>
    </source>
</evidence>